<protein>
    <submittedName>
        <fullName evidence="2">Uncharacterized protein</fullName>
    </submittedName>
</protein>
<dbReference type="Proteomes" id="UP000807504">
    <property type="component" value="Unassembled WGS sequence"/>
</dbReference>
<dbReference type="EMBL" id="JABXBU010000003">
    <property type="protein sequence ID" value="KAF8792722.1"/>
    <property type="molecule type" value="Genomic_DNA"/>
</dbReference>
<proteinExistence type="predicted"/>
<feature type="compositionally biased region" description="Basic and acidic residues" evidence="1">
    <location>
        <begin position="77"/>
        <end position="91"/>
    </location>
</feature>
<evidence type="ECO:0000256" key="1">
    <source>
        <dbReference type="SAM" id="MobiDB-lite"/>
    </source>
</evidence>
<dbReference type="AlphaFoldDB" id="A0A8T0FQ61"/>
<accession>A0A8T0FQ61</accession>
<reference evidence="2" key="1">
    <citation type="journal article" date="2020" name="bioRxiv">
        <title>Chromosome-level reference genome of the European wasp spider Argiope bruennichi: a resource for studies on range expansion and evolutionary adaptation.</title>
        <authorList>
            <person name="Sheffer M.M."/>
            <person name="Hoppe A."/>
            <person name="Krehenwinkel H."/>
            <person name="Uhl G."/>
            <person name="Kuss A.W."/>
            <person name="Jensen L."/>
            <person name="Jensen C."/>
            <person name="Gillespie R.G."/>
            <person name="Hoff K.J."/>
            <person name="Prost S."/>
        </authorList>
    </citation>
    <scope>NUCLEOTIDE SEQUENCE</scope>
</reference>
<gene>
    <name evidence="2" type="ORF">HNY73_004291</name>
</gene>
<evidence type="ECO:0000313" key="3">
    <source>
        <dbReference type="Proteomes" id="UP000807504"/>
    </source>
</evidence>
<feature type="compositionally biased region" description="Low complexity" evidence="1">
    <location>
        <begin position="57"/>
        <end position="75"/>
    </location>
</feature>
<evidence type="ECO:0000313" key="2">
    <source>
        <dbReference type="EMBL" id="KAF8792722.1"/>
    </source>
</evidence>
<name>A0A8T0FQ61_ARGBR</name>
<sequence length="235" mass="26071">MSILLKEKKDKNLLTKLATYPEESTIECAYYCEVGLLQEGAAADDSGRKSSISVDNRSSPTTLLSSSRFRSSSSTCIDRDSREKYHPEGKKKAGLGKFFRHLGSAKTSPRHGPKPGLPKSNSQAERSQIDDASPGHGNEAEEEEQMKIVKMVQESYISTRAQPSQSVIAELGRAMSWSSQGTKKKDKNYMSLFFTEGTGKELQVLRSCQRIQVLVRTNDYIQGESRHHGLFSSAD</sequence>
<organism evidence="2 3">
    <name type="scientific">Argiope bruennichi</name>
    <name type="common">Wasp spider</name>
    <name type="synonym">Aranea bruennichi</name>
    <dbReference type="NCBI Taxonomy" id="94029"/>
    <lineage>
        <taxon>Eukaryota</taxon>
        <taxon>Metazoa</taxon>
        <taxon>Ecdysozoa</taxon>
        <taxon>Arthropoda</taxon>
        <taxon>Chelicerata</taxon>
        <taxon>Arachnida</taxon>
        <taxon>Araneae</taxon>
        <taxon>Araneomorphae</taxon>
        <taxon>Entelegynae</taxon>
        <taxon>Araneoidea</taxon>
        <taxon>Araneidae</taxon>
        <taxon>Argiope</taxon>
    </lineage>
</organism>
<feature type="region of interest" description="Disordered" evidence="1">
    <location>
        <begin position="43"/>
        <end position="143"/>
    </location>
</feature>
<comment type="caution">
    <text evidence="2">The sequence shown here is derived from an EMBL/GenBank/DDBJ whole genome shotgun (WGS) entry which is preliminary data.</text>
</comment>
<keyword evidence="3" id="KW-1185">Reference proteome</keyword>
<reference evidence="2" key="2">
    <citation type="submission" date="2020-06" db="EMBL/GenBank/DDBJ databases">
        <authorList>
            <person name="Sheffer M."/>
        </authorList>
    </citation>
    <scope>NUCLEOTIDE SEQUENCE</scope>
</reference>